<evidence type="ECO:0000256" key="1">
    <source>
        <dbReference type="SAM" id="MobiDB-lite"/>
    </source>
</evidence>
<dbReference type="AlphaFoldDB" id="A0AAF1BSM2"/>
<organism evidence="2 3">
    <name type="scientific">Vanrija pseudolonga</name>
    <dbReference type="NCBI Taxonomy" id="143232"/>
    <lineage>
        <taxon>Eukaryota</taxon>
        <taxon>Fungi</taxon>
        <taxon>Dikarya</taxon>
        <taxon>Basidiomycota</taxon>
        <taxon>Agaricomycotina</taxon>
        <taxon>Tremellomycetes</taxon>
        <taxon>Trichosporonales</taxon>
        <taxon>Trichosporonaceae</taxon>
        <taxon>Vanrija</taxon>
    </lineage>
</organism>
<sequence>MRKGDEDKSPERDGFKGKSKNKCQVDPFDAEFDPSTYSDPNYNAKTDKKPLFNPGDGGR</sequence>
<feature type="compositionally biased region" description="Polar residues" evidence="1">
    <location>
        <begin position="35"/>
        <end position="44"/>
    </location>
</feature>
<dbReference type="Proteomes" id="UP000827549">
    <property type="component" value="Chromosome 5"/>
</dbReference>
<dbReference type="RefSeq" id="XP_062629709.1">
    <property type="nucleotide sequence ID" value="XM_062773725.1"/>
</dbReference>
<evidence type="ECO:0000313" key="3">
    <source>
        <dbReference type="Proteomes" id="UP000827549"/>
    </source>
</evidence>
<feature type="region of interest" description="Disordered" evidence="1">
    <location>
        <begin position="1"/>
        <end position="59"/>
    </location>
</feature>
<name>A0AAF1BSM2_9TREE</name>
<feature type="compositionally biased region" description="Basic and acidic residues" evidence="1">
    <location>
        <begin position="1"/>
        <end position="16"/>
    </location>
</feature>
<accession>A0AAF1BSM2</accession>
<keyword evidence="3" id="KW-1185">Reference proteome</keyword>
<protein>
    <submittedName>
        <fullName evidence="2">Uncharacterized protein</fullName>
    </submittedName>
</protein>
<dbReference type="EMBL" id="CP086718">
    <property type="protein sequence ID" value="WOO83683.1"/>
    <property type="molecule type" value="Genomic_DNA"/>
</dbReference>
<gene>
    <name evidence="2" type="ORF">LOC62_05G007203</name>
</gene>
<dbReference type="GeneID" id="87810377"/>
<proteinExistence type="predicted"/>
<reference evidence="2" key="1">
    <citation type="submission" date="2023-10" db="EMBL/GenBank/DDBJ databases">
        <authorList>
            <person name="Noh H."/>
        </authorList>
    </citation>
    <scope>NUCLEOTIDE SEQUENCE</scope>
    <source>
        <strain evidence="2">DUCC4014</strain>
    </source>
</reference>
<evidence type="ECO:0000313" key="2">
    <source>
        <dbReference type="EMBL" id="WOO83683.1"/>
    </source>
</evidence>